<protein>
    <submittedName>
        <fullName evidence="2">Protein kinase domain-containing protein</fullName>
    </submittedName>
</protein>
<evidence type="ECO:0000313" key="2">
    <source>
        <dbReference type="WBParaSite" id="PEQ_0000598801-mRNA-1"/>
    </source>
</evidence>
<evidence type="ECO:0000313" key="1">
    <source>
        <dbReference type="Proteomes" id="UP000887564"/>
    </source>
</evidence>
<reference evidence="2" key="1">
    <citation type="submission" date="2022-11" db="UniProtKB">
        <authorList>
            <consortium name="WormBaseParasite"/>
        </authorList>
    </citation>
    <scope>IDENTIFICATION</scope>
</reference>
<organism evidence="1 2">
    <name type="scientific">Parascaris equorum</name>
    <name type="common">Equine roundworm</name>
    <dbReference type="NCBI Taxonomy" id="6256"/>
    <lineage>
        <taxon>Eukaryota</taxon>
        <taxon>Metazoa</taxon>
        <taxon>Ecdysozoa</taxon>
        <taxon>Nematoda</taxon>
        <taxon>Chromadorea</taxon>
        <taxon>Rhabditida</taxon>
        <taxon>Spirurina</taxon>
        <taxon>Ascaridomorpha</taxon>
        <taxon>Ascaridoidea</taxon>
        <taxon>Ascarididae</taxon>
        <taxon>Parascaris</taxon>
    </lineage>
</organism>
<keyword evidence="1" id="KW-1185">Reference proteome</keyword>
<proteinExistence type="predicted"/>
<name>A0A914RHL1_PAREQ</name>
<sequence>MIEVDPQKRYSLADVFRHPWVAGNSKTEPELELPMAQVVQVTLRRLLLVVVAVIKSDYTLCHTCRFKKCINVCGRFGSFLQNL</sequence>
<dbReference type="AlphaFoldDB" id="A0A914RHL1"/>
<dbReference type="Proteomes" id="UP000887564">
    <property type="component" value="Unplaced"/>
</dbReference>
<accession>A0A914RHL1</accession>
<dbReference type="WBParaSite" id="PEQ_0000598801-mRNA-1">
    <property type="protein sequence ID" value="PEQ_0000598801-mRNA-1"/>
    <property type="gene ID" value="PEQ_0000598801"/>
</dbReference>